<dbReference type="PANTHER" id="PTHR23129:SF0">
    <property type="entry name" value="ACYL-COENZYME A DIPHOSPHATASE FITM2"/>
    <property type="match status" value="1"/>
</dbReference>
<reference evidence="10 11" key="1">
    <citation type="journal article" date="2015" name="Genome Announc.">
        <title>Draft Genome Sequence and Gene Annotation of the Entomopathogenic Fungus Verticillium hemipterigenum.</title>
        <authorList>
            <person name="Horn F."/>
            <person name="Habel A."/>
            <person name="Scharf D.H."/>
            <person name="Dworschak J."/>
            <person name="Brakhage A.A."/>
            <person name="Guthke R."/>
            <person name="Hertweck C."/>
            <person name="Linde J."/>
        </authorList>
    </citation>
    <scope>NUCLEOTIDE SEQUENCE [LARGE SCALE GENOMIC DNA]</scope>
</reference>
<dbReference type="GO" id="GO:0140042">
    <property type="term" value="P:lipid droplet formation"/>
    <property type="evidence" value="ECO:0007669"/>
    <property type="project" value="UniProtKB-UniRule"/>
</dbReference>
<feature type="transmembrane region" description="Helical" evidence="9">
    <location>
        <begin position="249"/>
        <end position="269"/>
    </location>
</feature>
<evidence type="ECO:0000256" key="2">
    <source>
        <dbReference type="ARBA" id="ARBA00022692"/>
    </source>
</evidence>
<dbReference type="HOGENOM" id="CLU_048143_0_0_1"/>
<evidence type="ECO:0000313" key="10">
    <source>
        <dbReference type="EMBL" id="CEJ82036.1"/>
    </source>
</evidence>
<keyword evidence="4 8" id="KW-0256">Endoplasmic reticulum</keyword>
<sequence length="307" mass="33133">MATAAPVSASRTSPFLPTLIERIALGAFPGLLIFGSVFSLLSPSTRSLTYDHVAQTHHHAGGSEPSYFARKSNMFNVYFVKVGWMWLTLASALFIATHPSFGSAKRRAQAALRWAAVTGWWVLVTQWCFGPPVIDRGFRWTGGKCDLAELGIIHGTAGSAEVFTAVACKASGGKWKGGHDISGHVFLLVLGSSLLMNEVGWAVARWTGWLSEERRVVMPDGAVKSASIEAEVAFASGKGKPAFGVGGKVALAVLGLNLWMLLMTAIYFHTWFEKFTGLITAFVGVYGVYYVPRFVPALRQVLGMPGM</sequence>
<dbReference type="AlphaFoldDB" id="A0A0A1SUX6"/>
<gene>
    <name evidence="8" type="primary">SCS3</name>
    <name evidence="8" type="synonym">FIT2B</name>
    <name evidence="10" type="ORF">VHEMI02128</name>
</gene>
<evidence type="ECO:0000313" key="11">
    <source>
        <dbReference type="Proteomes" id="UP000039046"/>
    </source>
</evidence>
<dbReference type="Pfam" id="PF10261">
    <property type="entry name" value="FIT"/>
    <property type="match status" value="1"/>
</dbReference>
<dbReference type="OrthoDB" id="5579088at2759"/>
<keyword evidence="8" id="KW-1208">Phospholipid metabolism</keyword>
<dbReference type="HAMAP" id="MF_03231">
    <property type="entry name" value="SCS3"/>
    <property type="match status" value="1"/>
</dbReference>
<comment type="catalytic activity">
    <reaction evidence="8">
        <text>(5Z,8Z,11Z,14Z)-eicosatetraenoyl-CoA + H2O = S-(5Z,8Z,11Z,14Z-eicosatetraenoyl)-4'-phosphopantetheine + adenosine 3',5'-bisphosphate + 2 H(+)</text>
        <dbReference type="Rhea" id="RHEA:65568"/>
        <dbReference type="ChEBI" id="CHEBI:15377"/>
        <dbReference type="ChEBI" id="CHEBI:15378"/>
        <dbReference type="ChEBI" id="CHEBI:57368"/>
        <dbReference type="ChEBI" id="CHEBI:58343"/>
        <dbReference type="ChEBI" id="CHEBI:156554"/>
    </reaction>
</comment>
<proteinExistence type="inferred from homology"/>
<evidence type="ECO:0000256" key="8">
    <source>
        <dbReference type="HAMAP-Rule" id="MF_03231"/>
    </source>
</evidence>
<comment type="similarity">
    <text evidence="8">Belongs to the FIT family. Fungal FIT2B/SCS3 subfamily.</text>
</comment>
<evidence type="ECO:0000256" key="6">
    <source>
        <dbReference type="ARBA" id="ARBA00023098"/>
    </source>
</evidence>
<evidence type="ECO:0000256" key="7">
    <source>
        <dbReference type="ARBA" id="ARBA00023136"/>
    </source>
</evidence>
<keyword evidence="7 8" id="KW-0472">Membrane</keyword>
<evidence type="ECO:0000256" key="5">
    <source>
        <dbReference type="ARBA" id="ARBA00022989"/>
    </source>
</evidence>
<evidence type="ECO:0000256" key="4">
    <source>
        <dbReference type="ARBA" id="ARBA00022824"/>
    </source>
</evidence>
<feature type="transmembrane region" description="Helical" evidence="9">
    <location>
        <begin position="275"/>
        <end position="292"/>
    </location>
</feature>
<dbReference type="EMBL" id="CDHN01000001">
    <property type="protein sequence ID" value="CEJ82036.1"/>
    <property type="molecule type" value="Genomic_DNA"/>
</dbReference>
<accession>A0A0A1SUX6</accession>
<organism evidence="10 11">
    <name type="scientific">[Torrubiella] hemipterigena</name>
    <dbReference type="NCBI Taxonomy" id="1531966"/>
    <lineage>
        <taxon>Eukaryota</taxon>
        <taxon>Fungi</taxon>
        <taxon>Dikarya</taxon>
        <taxon>Ascomycota</taxon>
        <taxon>Pezizomycotina</taxon>
        <taxon>Sordariomycetes</taxon>
        <taxon>Hypocreomycetidae</taxon>
        <taxon>Hypocreales</taxon>
        <taxon>Clavicipitaceae</taxon>
        <taxon>Clavicipitaceae incertae sedis</taxon>
        <taxon>'Torrubiella' clade</taxon>
    </lineage>
</organism>
<comment type="function">
    <text evidence="8">Fatty acyl-coenzyme A (CoA) diphosphatase that hydrolyzes fatty acyl-CoA to yield acyl-4'-phosphopantetheine and adenosine 3',5'-bisphosphate. Preferentially hydrolyzes unsaturated long-chain acyl-CoA substrates in the endoplasmic reticulum (ER) lumen. This catalytic activity is required for maintaining ER structure and for lipid droplets (LDs) biogenesis, which are lipid storage organelles involved in maintaining lipid and energy homeostasis. May directly bind to diacylglycerol (DAGs) and triacylglycerol, which is also important for LD biogenesis. May support directional budding of nacent LDs from the ER into the cytosol by reducing DAG levels at sites of LD formation. May play a role in the regulation of cell morphology and cytoskeletal organization. Involved in phospholipid biosynthesis.</text>
</comment>
<feature type="active site" evidence="8">
    <location>
        <position position="269"/>
    </location>
</feature>
<dbReference type="GO" id="GO:0010945">
    <property type="term" value="F:coenzyme A diphosphatase activity"/>
    <property type="evidence" value="ECO:0007669"/>
    <property type="project" value="InterPro"/>
</dbReference>
<evidence type="ECO:0000256" key="9">
    <source>
        <dbReference type="SAM" id="Phobius"/>
    </source>
</evidence>
<feature type="transmembrane region" description="Helical" evidence="9">
    <location>
        <begin position="23"/>
        <end position="41"/>
    </location>
</feature>
<dbReference type="GO" id="GO:0005789">
    <property type="term" value="C:endoplasmic reticulum membrane"/>
    <property type="evidence" value="ECO:0007669"/>
    <property type="project" value="UniProtKB-SubCell"/>
</dbReference>
<dbReference type="InterPro" id="IPR046400">
    <property type="entry name" value="SCS3"/>
</dbReference>
<comment type="catalytic activity">
    <reaction evidence="8">
        <text>(9Z)-octadecenoyl-CoA + H2O = S-(9Z-octadecenoyl)-4'-phosphopantetheine + adenosine 3',5'-bisphosphate + 2 H(+)</text>
        <dbReference type="Rhea" id="RHEA:65564"/>
        <dbReference type="ChEBI" id="CHEBI:15377"/>
        <dbReference type="ChEBI" id="CHEBI:15378"/>
        <dbReference type="ChEBI" id="CHEBI:57387"/>
        <dbReference type="ChEBI" id="CHEBI:58343"/>
        <dbReference type="ChEBI" id="CHEBI:156553"/>
    </reaction>
</comment>
<protein>
    <recommendedName>
        <fullName evidence="8">Acyl-coenzyme A diphosphatase SCS3</fullName>
        <ecNumber evidence="8">3.6.1.-</ecNumber>
    </recommendedName>
    <alternativeName>
        <fullName evidence="8">FIT family protein SCS3</fullName>
    </alternativeName>
</protein>
<keyword evidence="8" id="KW-0594">Phospholipid biosynthesis</keyword>
<name>A0A0A1SUX6_9HYPO</name>
<keyword evidence="5 8" id="KW-1133">Transmembrane helix</keyword>
<dbReference type="GO" id="GO:0008654">
    <property type="term" value="P:phospholipid biosynthetic process"/>
    <property type="evidence" value="ECO:0007669"/>
    <property type="project" value="UniProtKB-KW"/>
</dbReference>
<comment type="subcellular location">
    <subcellularLocation>
        <location evidence="1 8">Endoplasmic reticulum membrane</location>
        <topology evidence="1 8">Multi-pass membrane protein</topology>
    </subcellularLocation>
</comment>
<evidence type="ECO:0000256" key="1">
    <source>
        <dbReference type="ARBA" id="ARBA00004477"/>
    </source>
</evidence>
<comment type="catalytic activity">
    <reaction evidence="8">
        <text>hexadecanoyl-CoA + H2O = S-hexadecanoyl-4'-phosphopantetheine + adenosine 3',5'-bisphosphate + 2 H(+)</text>
        <dbReference type="Rhea" id="RHEA:50032"/>
        <dbReference type="ChEBI" id="CHEBI:15377"/>
        <dbReference type="ChEBI" id="CHEBI:15378"/>
        <dbReference type="ChEBI" id="CHEBI:57379"/>
        <dbReference type="ChEBI" id="CHEBI:58343"/>
        <dbReference type="ChEBI" id="CHEBI:132018"/>
    </reaction>
</comment>
<dbReference type="STRING" id="1531966.A0A0A1SUX6"/>
<keyword evidence="3 8" id="KW-0378">Hydrolase</keyword>
<keyword evidence="11" id="KW-1185">Reference proteome</keyword>
<feature type="transmembrane region" description="Helical" evidence="9">
    <location>
        <begin position="110"/>
        <end position="129"/>
    </location>
</feature>
<keyword evidence="6" id="KW-0443">Lipid metabolism</keyword>
<dbReference type="PANTHER" id="PTHR23129">
    <property type="entry name" value="ACYL-COENZYME A DIPHOSPHATASE FITM2"/>
    <property type="match status" value="1"/>
</dbReference>
<keyword evidence="2 8" id="KW-0812">Transmembrane</keyword>
<dbReference type="Proteomes" id="UP000039046">
    <property type="component" value="Unassembled WGS sequence"/>
</dbReference>
<feature type="transmembrane region" description="Helical" evidence="9">
    <location>
        <begin position="78"/>
        <end position="98"/>
    </location>
</feature>
<feature type="active site" evidence="8">
    <location>
        <position position="184"/>
    </location>
</feature>
<dbReference type="EC" id="3.6.1.-" evidence="8"/>
<comment type="catalytic activity">
    <reaction evidence="8">
        <text>an acyl-CoA + H2O = an acyl-4'-phosphopantetheine + adenosine 3',5'-bisphosphate + 2 H(+)</text>
        <dbReference type="Rhea" id="RHEA:50044"/>
        <dbReference type="ChEBI" id="CHEBI:15377"/>
        <dbReference type="ChEBI" id="CHEBI:15378"/>
        <dbReference type="ChEBI" id="CHEBI:58342"/>
        <dbReference type="ChEBI" id="CHEBI:58343"/>
        <dbReference type="ChEBI" id="CHEBI:132023"/>
    </reaction>
</comment>
<evidence type="ECO:0000256" key="3">
    <source>
        <dbReference type="ARBA" id="ARBA00022801"/>
    </source>
</evidence>
<keyword evidence="8" id="KW-0444">Lipid biosynthesis</keyword>
<dbReference type="InterPro" id="IPR019388">
    <property type="entry name" value="FIT"/>
</dbReference>